<dbReference type="InterPro" id="IPR007460">
    <property type="entry name" value="BrnT_toxin"/>
</dbReference>
<gene>
    <name evidence="1" type="ORF">UR35_C0006G0030</name>
</gene>
<dbReference type="AlphaFoldDB" id="A0A0G0C0T9"/>
<evidence type="ECO:0000313" key="1">
    <source>
        <dbReference type="EMBL" id="KKP44795.1"/>
    </source>
</evidence>
<dbReference type="Proteomes" id="UP000034778">
    <property type="component" value="Unassembled WGS sequence"/>
</dbReference>
<reference evidence="1 2" key="1">
    <citation type="journal article" date="2015" name="Nature">
        <title>rRNA introns, odd ribosomes, and small enigmatic genomes across a large radiation of phyla.</title>
        <authorList>
            <person name="Brown C.T."/>
            <person name="Hug L.A."/>
            <person name="Thomas B.C."/>
            <person name="Sharon I."/>
            <person name="Castelle C.J."/>
            <person name="Singh A."/>
            <person name="Wilkins M.J."/>
            <person name="Williams K.H."/>
            <person name="Banfield J.F."/>
        </authorList>
    </citation>
    <scope>NUCLEOTIDE SEQUENCE [LARGE SCALE GENOMIC DNA]</scope>
</reference>
<dbReference type="InterPro" id="IPR038573">
    <property type="entry name" value="BrnT_sf"/>
</dbReference>
<dbReference type="STRING" id="1618566.UR35_C0006G0030"/>
<dbReference type="EMBL" id="LBOW01000006">
    <property type="protein sequence ID" value="KKP44795.1"/>
    <property type="molecule type" value="Genomic_DNA"/>
</dbReference>
<comment type="caution">
    <text evidence="1">The sequence shown here is derived from an EMBL/GenBank/DDBJ whole genome shotgun (WGS) entry which is preliminary data.</text>
</comment>
<protein>
    <recommendedName>
        <fullName evidence="3">Protein containing DUF497</fullName>
    </recommendedName>
</protein>
<evidence type="ECO:0000313" key="2">
    <source>
        <dbReference type="Proteomes" id="UP000034778"/>
    </source>
</evidence>
<accession>A0A0G0C0T9</accession>
<evidence type="ECO:0008006" key="3">
    <source>
        <dbReference type="Google" id="ProtNLM"/>
    </source>
</evidence>
<sequence>MHIKFEWNEYKNKSNIEKHNVKFIDAQRAFLDKKRVIHKDQLHSKIEKRFYCFGKLKGRILTVRFTYRNTKVRIIGAGYWDKGKKIYEKENNIHR</sequence>
<dbReference type="Pfam" id="PF04365">
    <property type="entry name" value="BrnT_toxin"/>
    <property type="match status" value="1"/>
</dbReference>
<dbReference type="Gene3D" id="3.10.450.530">
    <property type="entry name" value="Ribonuclease toxin, BrnT, of type II toxin-antitoxin system"/>
    <property type="match status" value="1"/>
</dbReference>
<organism evidence="1 2">
    <name type="scientific">Candidatus Woesebacteria bacterium GW2011_GWB1_33_22</name>
    <dbReference type="NCBI Taxonomy" id="1618566"/>
    <lineage>
        <taxon>Bacteria</taxon>
        <taxon>Candidatus Woeseibacteriota</taxon>
    </lineage>
</organism>
<proteinExistence type="predicted"/>
<name>A0A0G0C0T9_9BACT</name>